<keyword evidence="2" id="KW-0285">Flavoprotein</keyword>
<dbReference type="PRINTS" id="PR00411">
    <property type="entry name" value="PNDRDTASEI"/>
</dbReference>
<evidence type="ECO:0000256" key="2">
    <source>
        <dbReference type="ARBA" id="ARBA00022630"/>
    </source>
</evidence>
<evidence type="ECO:0000256" key="1">
    <source>
        <dbReference type="ARBA" id="ARBA00006442"/>
    </source>
</evidence>
<dbReference type="InterPro" id="IPR036188">
    <property type="entry name" value="FAD/NAD-bd_sf"/>
</dbReference>
<name>A0A367K774_RHIAZ</name>
<protein>
    <recommendedName>
        <fullName evidence="5">FAD/NAD(P)-binding domain-containing protein</fullName>
    </recommendedName>
</protein>
<keyword evidence="4" id="KW-0560">Oxidoreductase</keyword>
<evidence type="ECO:0000256" key="4">
    <source>
        <dbReference type="ARBA" id="ARBA00023002"/>
    </source>
</evidence>
<dbReference type="Gene3D" id="3.50.50.100">
    <property type="match status" value="1"/>
</dbReference>
<dbReference type="GO" id="GO:0050660">
    <property type="term" value="F:flavin adenine dinucleotide binding"/>
    <property type="evidence" value="ECO:0007669"/>
    <property type="project" value="TreeGrafter"/>
</dbReference>
<comment type="similarity">
    <text evidence="1">Belongs to the FAD-dependent oxidoreductase family.</text>
</comment>
<dbReference type="OrthoDB" id="202203at2759"/>
<dbReference type="AlphaFoldDB" id="A0A367K774"/>
<dbReference type="Pfam" id="PF07992">
    <property type="entry name" value="Pyr_redox_2"/>
    <property type="match status" value="1"/>
</dbReference>
<evidence type="ECO:0000313" key="7">
    <source>
        <dbReference type="Proteomes" id="UP000252139"/>
    </source>
</evidence>
<organism evidence="6 7">
    <name type="scientific">Rhizopus azygosporus</name>
    <name type="common">Rhizopus microsporus var. azygosporus</name>
    <dbReference type="NCBI Taxonomy" id="86630"/>
    <lineage>
        <taxon>Eukaryota</taxon>
        <taxon>Fungi</taxon>
        <taxon>Fungi incertae sedis</taxon>
        <taxon>Mucoromycota</taxon>
        <taxon>Mucoromycotina</taxon>
        <taxon>Mucoromycetes</taxon>
        <taxon>Mucorales</taxon>
        <taxon>Mucorineae</taxon>
        <taxon>Rhizopodaceae</taxon>
        <taxon>Rhizopus</taxon>
    </lineage>
</organism>
<dbReference type="SUPFAM" id="SSF51905">
    <property type="entry name" value="FAD/NAD(P)-binding domain"/>
    <property type="match status" value="2"/>
</dbReference>
<dbReference type="Proteomes" id="UP000252139">
    <property type="component" value="Unassembled WGS sequence"/>
</dbReference>
<reference evidence="6 7" key="1">
    <citation type="journal article" date="2018" name="G3 (Bethesda)">
        <title>Phylogenetic and Phylogenomic Definition of Rhizopus Species.</title>
        <authorList>
            <person name="Gryganskyi A.P."/>
            <person name="Golan J."/>
            <person name="Dolatabadi S."/>
            <person name="Mondo S."/>
            <person name="Robb S."/>
            <person name="Idnurm A."/>
            <person name="Muszewska A."/>
            <person name="Steczkiewicz K."/>
            <person name="Masonjones S."/>
            <person name="Liao H.L."/>
            <person name="Gajdeczka M.T."/>
            <person name="Anike F."/>
            <person name="Vuek A."/>
            <person name="Anishchenko I.M."/>
            <person name="Voigt K."/>
            <person name="de Hoog G.S."/>
            <person name="Smith M.E."/>
            <person name="Heitman J."/>
            <person name="Vilgalys R."/>
            <person name="Stajich J.E."/>
        </authorList>
    </citation>
    <scope>NUCLEOTIDE SEQUENCE [LARGE SCALE GENOMIC DNA]</scope>
    <source>
        <strain evidence="6 7">CBS 357.93</strain>
    </source>
</reference>
<dbReference type="EMBL" id="PJQL01000231">
    <property type="protein sequence ID" value="RCH98006.1"/>
    <property type="molecule type" value="Genomic_DNA"/>
</dbReference>
<evidence type="ECO:0000256" key="3">
    <source>
        <dbReference type="ARBA" id="ARBA00022827"/>
    </source>
</evidence>
<comment type="caution">
    <text evidence="6">The sequence shown here is derived from an EMBL/GenBank/DDBJ whole genome shotgun (WGS) entry which is preliminary data.</text>
</comment>
<keyword evidence="7" id="KW-1185">Reference proteome</keyword>
<dbReference type="STRING" id="86630.A0A367K774"/>
<dbReference type="PANTHER" id="PTHR43735:SF3">
    <property type="entry name" value="FERROPTOSIS SUPPRESSOR PROTEIN 1"/>
    <property type="match status" value="1"/>
</dbReference>
<evidence type="ECO:0000259" key="5">
    <source>
        <dbReference type="Pfam" id="PF07992"/>
    </source>
</evidence>
<accession>A0A367K774</accession>
<dbReference type="PRINTS" id="PR00368">
    <property type="entry name" value="FADPNR"/>
</dbReference>
<gene>
    <name evidence="6" type="ORF">CU097_010089</name>
</gene>
<dbReference type="PANTHER" id="PTHR43735">
    <property type="entry name" value="APOPTOSIS-INDUCING FACTOR 1"/>
    <property type="match status" value="1"/>
</dbReference>
<sequence length="397" mass="44550">MKKLVILGGGAAGFMVAIRLRRSKISDMDVVLVDNKAFFEYTPALCSVLYEKTDEAFQRHFMNITFDYETTLKKMNVKFVLGSVQDLKDNQVLVATSEDEVIRIDYDYVTICTGSSYADPWKTNDITHTLTLETRLTYLKEQRQAYLTADSILCIGGGPVGVEVVGEISYRSPQKAITLINSGEQVLSSAPANLGKHAQRILEHRENIVLIMNEKAEKKAEDIYETDKTHRQIKADLVYNCIGVKPNSEFLKESHADWLDEKGYIHVERTLNVRGTENVFAIGDINNIGEPKLYYTAHMQAMHCVRNLSRVLSGQEMVPYHSASPAMFISMGPHYSVGTISGIIQLTGWPFNKNKGSKIAAWLKYIIEKVSVQGGSSIEVLMNETLYLYNSAQHALC</sequence>
<feature type="domain" description="FAD/NAD(P)-binding" evidence="5">
    <location>
        <begin position="3"/>
        <end position="301"/>
    </location>
</feature>
<proteinExistence type="inferred from homology"/>
<dbReference type="InterPro" id="IPR023753">
    <property type="entry name" value="FAD/NAD-binding_dom"/>
</dbReference>
<dbReference type="GO" id="GO:0005737">
    <property type="term" value="C:cytoplasm"/>
    <property type="evidence" value="ECO:0007669"/>
    <property type="project" value="TreeGrafter"/>
</dbReference>
<dbReference type="GO" id="GO:0004174">
    <property type="term" value="F:electron-transferring-flavoprotein dehydrogenase activity"/>
    <property type="evidence" value="ECO:0007669"/>
    <property type="project" value="TreeGrafter"/>
</dbReference>
<evidence type="ECO:0000313" key="6">
    <source>
        <dbReference type="EMBL" id="RCH98006.1"/>
    </source>
</evidence>
<keyword evidence="3" id="KW-0274">FAD</keyword>